<dbReference type="GO" id="GO:0016887">
    <property type="term" value="F:ATP hydrolysis activity"/>
    <property type="evidence" value="ECO:0007669"/>
    <property type="project" value="InterPro"/>
</dbReference>
<evidence type="ECO:0000313" key="13">
    <source>
        <dbReference type="EMBL" id="ETN62867.1"/>
    </source>
</evidence>
<reference evidence="13" key="3">
    <citation type="journal article" date="2013" name="Nucleic Acids Res.">
        <title>The genome of Anopheles darlingi, the main neotropical malaria vector.</title>
        <authorList>
            <person name="Marinotti O."/>
            <person name="Cerqueira G.C."/>
            <person name="de Almeida L.G."/>
            <person name="Ferro M.I."/>
            <person name="Loreto E.L."/>
            <person name="Zaha A."/>
            <person name="Teixeira S.M."/>
            <person name="Wespiser A.R."/>
            <person name="Almeida E Silva A."/>
            <person name="Schlindwein A.D."/>
            <person name="Pacheco A.C."/>
            <person name="Silva A.L."/>
            <person name="Graveley B.R."/>
            <person name="Walenz B.P."/>
            <person name="Lima Bde A."/>
            <person name="Ribeiro C.A."/>
            <person name="Nunes-Silva C.G."/>
            <person name="de Carvalho C.R."/>
            <person name="Soares C.M."/>
            <person name="de Menezes C.B."/>
            <person name="Matiolli C."/>
            <person name="Caffrey D."/>
            <person name="Araujo D.A."/>
            <person name="de Oliveira D.M."/>
            <person name="Golenbock D."/>
            <person name="Grisard E.C."/>
            <person name="Fantinatti-Garboggini F."/>
            <person name="de Carvalho F.M."/>
            <person name="Barcellos F.G."/>
            <person name="Prosdocimi F."/>
            <person name="May G."/>
            <person name="Azevedo Junior G.M."/>
            <person name="Guimaraes G.M."/>
            <person name="Goldman G.H."/>
            <person name="Padilha I.Q."/>
            <person name="Batista Jda S."/>
            <person name="Ferro J.A."/>
            <person name="Ribeiro J.M."/>
            <person name="Fietto J.L."/>
            <person name="Dabbas K.M."/>
            <person name="Cerdeira L."/>
            <person name="Agnez-Lima L.F."/>
            <person name="Brocchi M."/>
            <person name="de Carvalho M.O."/>
            <person name="Teixeira Mde M."/>
            <person name="Diniz Maia Mde M."/>
            <person name="Goldman M.H."/>
            <person name="Cruz Schneider M.P."/>
            <person name="Felipe M.S."/>
            <person name="Hungria M."/>
            <person name="Nicolas M.F."/>
            <person name="Pereira M."/>
            <person name="Montes M.A."/>
            <person name="Cantao M.E."/>
            <person name="Vincentz M."/>
            <person name="Rafael M.S."/>
            <person name="Silverman N."/>
            <person name="Stoco P.H."/>
            <person name="Souza R.C."/>
            <person name="Vicentini R."/>
            <person name="Gazzinelli R.T."/>
            <person name="Neves Rde O."/>
            <person name="Silva R."/>
            <person name="Astolfi-Filho S."/>
            <person name="Maciel T.E."/>
            <person name="Urmenyi T.P."/>
            <person name="Tadei W.P."/>
            <person name="Camargo E.P."/>
            <person name="de Vasconcelos A.T."/>
        </authorList>
    </citation>
    <scope>NUCLEOTIDE SEQUENCE</scope>
</reference>
<feature type="region of interest" description="Disordered" evidence="9">
    <location>
        <begin position="803"/>
        <end position="853"/>
    </location>
</feature>
<dbReference type="InterPro" id="IPR017871">
    <property type="entry name" value="ABC_transporter-like_CS"/>
</dbReference>
<keyword evidence="6" id="KW-0067">ATP-binding</keyword>
<evidence type="ECO:0000256" key="5">
    <source>
        <dbReference type="ARBA" id="ARBA00022741"/>
    </source>
</evidence>
<feature type="transmembrane region" description="Helical" evidence="10">
    <location>
        <begin position="990"/>
        <end position="1007"/>
    </location>
</feature>
<protein>
    <submittedName>
        <fullName evidence="13 14">Uncharacterized protein</fullName>
    </submittedName>
</protein>
<dbReference type="CDD" id="cd18580">
    <property type="entry name" value="ABC_6TM_ABCC_D2"/>
    <property type="match status" value="1"/>
</dbReference>
<evidence type="ECO:0000256" key="2">
    <source>
        <dbReference type="ARBA" id="ARBA00009726"/>
    </source>
</evidence>
<dbReference type="InterPro" id="IPR044746">
    <property type="entry name" value="ABCC_6TM_D1"/>
</dbReference>
<feature type="domain" description="ABC transporter" evidence="11">
    <location>
        <begin position="589"/>
        <end position="814"/>
    </location>
</feature>
<feature type="transmembrane region" description="Helical" evidence="10">
    <location>
        <begin position="472"/>
        <end position="489"/>
    </location>
</feature>
<dbReference type="SUPFAM" id="SSF90123">
    <property type="entry name" value="ABC transporter transmembrane region"/>
    <property type="match status" value="2"/>
</dbReference>
<dbReference type="EMBL" id="ADMH02001356">
    <property type="protein sequence ID" value="ETN62867.1"/>
    <property type="molecule type" value="Genomic_DNA"/>
</dbReference>
<feature type="domain" description="ABC transmembrane type-1" evidence="12">
    <location>
        <begin position="264"/>
        <end position="529"/>
    </location>
</feature>
<keyword evidence="4 10" id="KW-0812">Transmembrane</keyword>
<evidence type="ECO:0000259" key="11">
    <source>
        <dbReference type="PROSITE" id="PS50893"/>
    </source>
</evidence>
<dbReference type="InterPro" id="IPR044726">
    <property type="entry name" value="ABCC_6TM_D2"/>
</dbReference>
<keyword evidence="5" id="KW-0547">Nucleotide-binding</keyword>
<dbReference type="CDD" id="cd18579">
    <property type="entry name" value="ABC_6TM_ABCC_D1"/>
    <property type="match status" value="1"/>
</dbReference>
<dbReference type="VEuPathDB" id="VectorBase:ADAR2_006732"/>
<sequence length="1393" mass="158412">MSETDFAVLVNHVVVYAMQYVLLYGFVWSEVIYIHRHRGRLDQPNHHYHPSGQTANPSSAPRWLTGTLHVTGVLAVCLAVCRVIYDSVGQWRSIIEVISLVTVFGLQMYSHRQEVDQVYLFSFWTLRLLALSMEITDRWDIYHILHTTLALCWLTDCCLMILWRHDRTEPTQQLEPNLIRRLYFSWMDPVYREAQRSDCTFHGGELSNPLPADRRCQSLLDWFRYRTPRQQYVHPSEQVDRGLTITQLLQPFRKDILSTGVNRLVLVSLYFLCPFLLRVLLEPNQSQKIQRWTVACMFFTSLMIAILNTQYQHTTRDIGLRIKSILMGMIYESMTDRIPSKNSSSAVLTSDTSVFVMFMQDLHMLWSGPLIIIVTIGALYLEIGVSAVVGLLLMGLTIWLTDFLSSKLSGLQKQAKHCQDARVRLTTEAIAHAQQIKTEQLESFFERRIGEHRTQELSYILHAIWFEATKQLLSIGTPTFVAFATFVVMELTGDASLLTVQSMFVAISLFNLTRYPMTMIPTLCTSWNNVKVSLERINVFIRAGNPPEVEIVEVPKGPVRTSQERIRLVSQEITNLLADTDVANEPKALVIEQLNYCIGDKHILRDVSLEVVNGSFTAIDGKEGAGKSMLLRAILGAIADLTGKRTVHAARISYCSQMPWIQHDTIRNNILFGEPYNQERYEEVIRACCLVDDFNTFPDRDERIVGEGGQSLSGGQAHRVAIARAIYHRADLYLFDDPLRSLDTNIADELFERVFDRQRGLLAGKTCLFVSHNPDHIQRAADRIVRMSCGTIEQILDTPVRATDSSQQEFKSEPVPDVVQQPQKPTLRRNKTRTNMLQHRSQHSKQQTKRNKENNLQGSVPLELYRKFWNLFGYFWSVVVIILETLVTGLDIYITVLLAEWASTGQTKESRILYLVALIVIIWSTFLFAKTGLLHVRSRTTSRFVHVRMLATILRQPMQFFDHTDSGVIVNRFSNDLDTLDNKITGNIRAVLAALFGVLGTLGLFVYKLSSTGALFTVLLMLGVAVLMCGLCYLMRYHLRVARTLKRFEASSRSPLVLQYNETVQGIDTIKAYGAEDRFRRQFLEKVDLHQTYVYESLAASRWIGFRLEFVGVIIIYYVMLLTVSYRSLVGLAFVGIIISYVLRLIPSLNTLLVQVGLLEENIISIERISQYMELPGESLNEGTTVFPISGQRGTIEYRNFSLTHSDGSVVLQEISLTIRAEHTSGVILIDGTELGKVSLNHLRGSLTLVPQNTTLFSGQVQSFVDPKNNKPAERIIDTLRRCGLGRVTLGTALEELSVGERQLLCLVRGLLRDTPIIILDEATSAVDSATEAIILQVMREHFHDRTVLMIAHRLHTIQDCDRLLWLANGRIRKLATPSDYTDADWKALECGE</sequence>
<dbReference type="GO" id="GO:0005524">
    <property type="term" value="F:ATP binding"/>
    <property type="evidence" value="ECO:0007669"/>
    <property type="project" value="UniProtKB-KW"/>
</dbReference>
<feature type="transmembrane region" description="Helical" evidence="10">
    <location>
        <begin position="261"/>
        <end position="280"/>
    </location>
</feature>
<reference evidence="14" key="4">
    <citation type="submission" date="2015-06" db="UniProtKB">
        <authorList>
            <consortium name="EnsemblMetazoa"/>
        </authorList>
    </citation>
    <scope>IDENTIFICATION</scope>
</reference>
<evidence type="ECO:0000256" key="6">
    <source>
        <dbReference type="ARBA" id="ARBA00022840"/>
    </source>
</evidence>
<dbReference type="InterPro" id="IPR050173">
    <property type="entry name" value="ABC_transporter_C-like"/>
</dbReference>
<reference evidence="13 15" key="1">
    <citation type="journal article" date="2010" name="BMC Genomics">
        <title>Combination of measures distinguishes pre-miRNAs from other stem-loops in the genome of the newly sequenced Anopheles darlingi.</title>
        <authorList>
            <person name="Mendes N.D."/>
            <person name="Freitas A.T."/>
            <person name="Vasconcelos A.T."/>
            <person name="Sagot M.F."/>
        </authorList>
    </citation>
    <scope>NUCLEOTIDE SEQUENCE</scope>
</reference>
<organism evidence="13">
    <name type="scientific">Anopheles darlingi</name>
    <name type="common">Mosquito</name>
    <dbReference type="NCBI Taxonomy" id="43151"/>
    <lineage>
        <taxon>Eukaryota</taxon>
        <taxon>Metazoa</taxon>
        <taxon>Ecdysozoa</taxon>
        <taxon>Arthropoda</taxon>
        <taxon>Hexapoda</taxon>
        <taxon>Insecta</taxon>
        <taxon>Pterygota</taxon>
        <taxon>Neoptera</taxon>
        <taxon>Endopterygota</taxon>
        <taxon>Diptera</taxon>
        <taxon>Nematocera</taxon>
        <taxon>Culicoidea</taxon>
        <taxon>Culicidae</taxon>
        <taxon>Anophelinae</taxon>
        <taxon>Anopheles</taxon>
    </lineage>
</organism>
<evidence type="ECO:0000313" key="14">
    <source>
        <dbReference type="EnsemblMetazoa" id="ADAC005415-PA"/>
    </source>
</evidence>
<feature type="transmembrane region" description="Helical" evidence="10">
    <location>
        <begin position="1103"/>
        <end position="1120"/>
    </location>
</feature>
<evidence type="ECO:0000259" key="12">
    <source>
        <dbReference type="PROSITE" id="PS50929"/>
    </source>
</evidence>
<dbReference type="PANTHER" id="PTHR24223">
    <property type="entry name" value="ATP-BINDING CASSETTE SUB-FAMILY C"/>
    <property type="match status" value="1"/>
</dbReference>
<dbReference type="GO" id="GO:0016020">
    <property type="term" value="C:membrane"/>
    <property type="evidence" value="ECO:0007669"/>
    <property type="project" value="UniProtKB-SubCell"/>
</dbReference>
<feature type="transmembrane region" description="Helical" evidence="10">
    <location>
        <begin position="292"/>
        <end position="311"/>
    </location>
</feature>
<evidence type="ECO:0000313" key="15">
    <source>
        <dbReference type="Proteomes" id="UP000000673"/>
    </source>
</evidence>
<dbReference type="Proteomes" id="UP000000673">
    <property type="component" value="Unassembled WGS sequence"/>
</dbReference>
<feature type="transmembrane region" description="Helical" evidence="10">
    <location>
        <begin position="141"/>
        <end position="163"/>
    </location>
</feature>
<dbReference type="InterPro" id="IPR036640">
    <property type="entry name" value="ABC1_TM_sf"/>
</dbReference>
<dbReference type="InterPro" id="IPR003439">
    <property type="entry name" value="ABC_transporter-like_ATP-bd"/>
</dbReference>
<dbReference type="InterPro" id="IPR027417">
    <property type="entry name" value="P-loop_NTPase"/>
</dbReference>
<dbReference type="Pfam" id="PF00664">
    <property type="entry name" value="ABC_membrane"/>
    <property type="match status" value="2"/>
</dbReference>
<evidence type="ECO:0000256" key="1">
    <source>
        <dbReference type="ARBA" id="ARBA00004141"/>
    </source>
</evidence>
<keyword evidence="3" id="KW-0813">Transport</keyword>
<dbReference type="InterPro" id="IPR011527">
    <property type="entry name" value="ABC1_TM_dom"/>
</dbReference>
<dbReference type="Pfam" id="PF00005">
    <property type="entry name" value="ABC_tran"/>
    <property type="match status" value="2"/>
</dbReference>
<dbReference type="PANTHER" id="PTHR24223:SF456">
    <property type="entry name" value="MULTIDRUG RESISTANCE-ASSOCIATED PROTEIN LETHAL(2)03659"/>
    <property type="match status" value="1"/>
</dbReference>
<dbReference type="Gene3D" id="3.40.50.300">
    <property type="entry name" value="P-loop containing nucleotide triphosphate hydrolases"/>
    <property type="match status" value="2"/>
</dbReference>
<evidence type="ECO:0000256" key="10">
    <source>
        <dbReference type="SAM" id="Phobius"/>
    </source>
</evidence>
<feature type="transmembrane region" description="Helical" evidence="10">
    <location>
        <begin position="1013"/>
        <end position="1034"/>
    </location>
</feature>
<evidence type="ECO:0000256" key="8">
    <source>
        <dbReference type="ARBA" id="ARBA00023136"/>
    </source>
</evidence>
<proteinExistence type="inferred from homology"/>
<feature type="domain" description="ABC transporter" evidence="11">
    <location>
        <begin position="1164"/>
        <end position="1391"/>
    </location>
</feature>
<name>W5JET7_ANODA</name>
<dbReference type="STRING" id="43151.W5JET7"/>
<dbReference type="PROSITE" id="PS00211">
    <property type="entry name" value="ABC_TRANSPORTER_1"/>
    <property type="match status" value="1"/>
</dbReference>
<feature type="domain" description="ABC transmembrane type-1" evidence="12">
    <location>
        <begin position="878"/>
        <end position="1161"/>
    </location>
</feature>
<reference evidence="13" key="2">
    <citation type="submission" date="2010-05" db="EMBL/GenBank/DDBJ databases">
        <authorList>
            <person name="Almeida L.G."/>
            <person name="Nicolas M.F."/>
            <person name="Souza R.C."/>
            <person name="Vasconcelos A.T.R."/>
        </authorList>
    </citation>
    <scope>NUCLEOTIDE SEQUENCE</scope>
</reference>
<feature type="transmembrane region" description="Helical" evidence="10">
    <location>
        <begin position="63"/>
        <end position="85"/>
    </location>
</feature>
<dbReference type="InterPro" id="IPR003593">
    <property type="entry name" value="AAA+_ATPase"/>
</dbReference>
<feature type="transmembrane region" description="Helical" evidence="10">
    <location>
        <begin position="874"/>
        <end position="899"/>
    </location>
</feature>
<dbReference type="VEuPathDB" id="VectorBase:ADAC005415"/>
<feature type="compositionally biased region" description="Basic residues" evidence="9">
    <location>
        <begin position="840"/>
        <end position="849"/>
    </location>
</feature>
<accession>W5JET7</accession>
<keyword evidence="8 10" id="KW-0472">Membrane</keyword>
<dbReference type="GO" id="GO:0140359">
    <property type="term" value="F:ABC-type transporter activity"/>
    <property type="evidence" value="ECO:0007669"/>
    <property type="project" value="InterPro"/>
</dbReference>
<dbReference type="EnsemblMetazoa" id="ADAC005415-RA">
    <property type="protein sequence ID" value="ADAC005415-PA"/>
    <property type="gene ID" value="ADAC005415"/>
</dbReference>
<gene>
    <name evidence="13" type="ORF">AND_005415</name>
</gene>
<feature type="transmembrane region" description="Helical" evidence="10">
    <location>
        <begin position="495"/>
        <end position="513"/>
    </location>
</feature>
<feature type="transmembrane region" description="Helical" evidence="10">
    <location>
        <begin position="911"/>
        <end position="929"/>
    </location>
</feature>
<feature type="transmembrane region" description="Helical" evidence="10">
    <location>
        <begin position="1126"/>
        <end position="1143"/>
    </location>
</feature>
<dbReference type="SUPFAM" id="SSF52540">
    <property type="entry name" value="P-loop containing nucleoside triphosphate hydrolases"/>
    <property type="match status" value="2"/>
</dbReference>
<dbReference type="PROSITE" id="PS50893">
    <property type="entry name" value="ABC_TRANSPORTER_2"/>
    <property type="match status" value="2"/>
</dbReference>
<dbReference type="HOGENOM" id="CLU_000604_27_1_1"/>
<dbReference type="PROSITE" id="PS50929">
    <property type="entry name" value="ABC_TM1F"/>
    <property type="match status" value="2"/>
</dbReference>
<dbReference type="CDD" id="cd03250">
    <property type="entry name" value="ABCC_MRP_domain1"/>
    <property type="match status" value="1"/>
</dbReference>
<dbReference type="OMA" id="HFYVISI"/>
<evidence type="ECO:0000256" key="7">
    <source>
        <dbReference type="ARBA" id="ARBA00022989"/>
    </source>
</evidence>
<comment type="similarity">
    <text evidence="2">Belongs to the ABC transporter superfamily. ABCC family. Conjugate transporter (TC 3.A.1.208) subfamily.</text>
</comment>
<dbReference type="Gene3D" id="1.20.1560.10">
    <property type="entry name" value="ABC transporter type 1, transmembrane domain"/>
    <property type="match status" value="2"/>
</dbReference>
<evidence type="ECO:0000256" key="3">
    <source>
        <dbReference type="ARBA" id="ARBA00022448"/>
    </source>
</evidence>
<feature type="transmembrane region" description="Helical" evidence="10">
    <location>
        <begin position="6"/>
        <end position="28"/>
    </location>
</feature>
<dbReference type="eggNOG" id="KOG0054">
    <property type="taxonomic scope" value="Eukaryota"/>
</dbReference>
<dbReference type="SMART" id="SM00382">
    <property type="entry name" value="AAA"/>
    <property type="match status" value="2"/>
</dbReference>
<evidence type="ECO:0000256" key="9">
    <source>
        <dbReference type="SAM" id="MobiDB-lite"/>
    </source>
</evidence>
<keyword evidence="15" id="KW-1185">Reference proteome</keyword>
<keyword evidence="7 10" id="KW-1133">Transmembrane helix</keyword>
<evidence type="ECO:0000256" key="4">
    <source>
        <dbReference type="ARBA" id="ARBA00022692"/>
    </source>
</evidence>
<comment type="subcellular location">
    <subcellularLocation>
        <location evidence="1">Membrane</location>
        <topology evidence="1">Multi-pass membrane protein</topology>
    </subcellularLocation>
</comment>